<protein>
    <submittedName>
        <fullName evidence="3">UDP-2,3-diacylglucosamine diphosphatase LpxI</fullName>
    </submittedName>
</protein>
<reference evidence="3 4" key="1">
    <citation type="journal article" date="2019" name="Int. J. Syst. Evol. Microbiol.">
        <title>The Global Catalogue of Microorganisms (GCM) 10K type strain sequencing project: providing services to taxonomists for standard genome sequencing and annotation.</title>
        <authorList>
            <consortium name="The Broad Institute Genomics Platform"/>
            <consortium name="The Broad Institute Genome Sequencing Center for Infectious Disease"/>
            <person name="Wu L."/>
            <person name="Ma J."/>
        </authorList>
    </citation>
    <scope>NUCLEOTIDE SEQUENCE [LARGE SCALE GENOMIC DNA]</scope>
    <source>
        <strain evidence="3 4">JCM 9933</strain>
    </source>
</reference>
<dbReference type="InterPro" id="IPR010415">
    <property type="entry name" value="LpxI_C"/>
</dbReference>
<evidence type="ECO:0000259" key="2">
    <source>
        <dbReference type="Pfam" id="PF17930"/>
    </source>
</evidence>
<feature type="domain" description="LpxI N-terminal" evidence="2">
    <location>
        <begin position="6"/>
        <end position="134"/>
    </location>
</feature>
<dbReference type="PANTHER" id="PTHR39962">
    <property type="entry name" value="BLL4848 PROTEIN"/>
    <property type="match status" value="1"/>
</dbReference>
<dbReference type="InterPro" id="IPR041255">
    <property type="entry name" value="LpxI_N"/>
</dbReference>
<organism evidence="3 4">
    <name type="scientific">Craurococcus roseus</name>
    <dbReference type="NCBI Taxonomy" id="77585"/>
    <lineage>
        <taxon>Bacteria</taxon>
        <taxon>Pseudomonadati</taxon>
        <taxon>Pseudomonadota</taxon>
        <taxon>Alphaproteobacteria</taxon>
        <taxon>Acetobacterales</taxon>
        <taxon>Acetobacteraceae</taxon>
        <taxon>Craurococcus</taxon>
    </lineage>
</organism>
<dbReference type="InterPro" id="IPR053174">
    <property type="entry name" value="LpxI"/>
</dbReference>
<feature type="domain" description="LpxI C-terminal" evidence="1">
    <location>
        <begin position="138"/>
        <end position="269"/>
    </location>
</feature>
<evidence type="ECO:0000259" key="1">
    <source>
        <dbReference type="Pfam" id="PF06230"/>
    </source>
</evidence>
<dbReference type="Pfam" id="PF06230">
    <property type="entry name" value="LpxI_C"/>
    <property type="match status" value="1"/>
</dbReference>
<comment type="caution">
    <text evidence="3">The sequence shown here is derived from an EMBL/GenBank/DDBJ whole genome shotgun (WGS) entry which is preliminary data.</text>
</comment>
<evidence type="ECO:0000313" key="3">
    <source>
        <dbReference type="EMBL" id="GAA0602218.1"/>
    </source>
</evidence>
<dbReference type="Gene3D" id="3.40.140.80">
    <property type="match status" value="1"/>
</dbReference>
<proteinExistence type="predicted"/>
<dbReference type="Proteomes" id="UP001501588">
    <property type="component" value="Unassembled WGS sequence"/>
</dbReference>
<dbReference type="PANTHER" id="PTHR39962:SF1">
    <property type="entry name" value="LPXI FAMILY PROTEIN"/>
    <property type="match status" value="1"/>
</dbReference>
<dbReference type="Gene3D" id="3.40.50.20">
    <property type="match status" value="1"/>
</dbReference>
<gene>
    <name evidence="3" type="primary">lpxI</name>
    <name evidence="3" type="ORF">GCM10009416_45120</name>
</gene>
<sequence length="284" mass="29105">MSAATLGILAGGGELPLRVARAARAAGRPVFAVVLAGWGEPGQWAGLPHTVERPGAAGRILARLRAERVRQLVLAGRARRPSVAALRPDAVGMRIVARIGTGFLLGDDGLLRAVARVLEEEGFEVVSPQSVLTGLLPPSGLLAGAPPDDATRADIRRGVAVCRALGAADVGQAAVVQQGLVLGVEAIEGTDALLARCGELRREGGGRGVLVKLAKPGQDRRLDLPAVGPDTVRHAAAVGLAGIAFGAGSTVLLDRERTVAAAESAGLFLLALEPRETDGEENSR</sequence>
<dbReference type="InterPro" id="IPR043167">
    <property type="entry name" value="LpxI_C_sf"/>
</dbReference>
<accession>A0ABN1G1F4</accession>
<keyword evidence="4" id="KW-1185">Reference proteome</keyword>
<evidence type="ECO:0000313" key="4">
    <source>
        <dbReference type="Proteomes" id="UP001501588"/>
    </source>
</evidence>
<dbReference type="Pfam" id="PF17930">
    <property type="entry name" value="LpxI_N"/>
    <property type="match status" value="1"/>
</dbReference>
<name>A0ABN1G1F4_9PROT</name>
<dbReference type="RefSeq" id="WP_343897681.1">
    <property type="nucleotide sequence ID" value="NZ_BAAAFZ010000080.1"/>
</dbReference>
<dbReference type="EMBL" id="BAAAFZ010000080">
    <property type="protein sequence ID" value="GAA0602218.1"/>
    <property type="molecule type" value="Genomic_DNA"/>
</dbReference>